<dbReference type="EMBL" id="JAUJYO010000002">
    <property type="protein sequence ID" value="KAK1324032.1"/>
    <property type="molecule type" value="Genomic_DNA"/>
</dbReference>
<evidence type="ECO:0000256" key="1">
    <source>
        <dbReference type="SAM" id="MobiDB-lite"/>
    </source>
</evidence>
<evidence type="ECO:0000313" key="3">
    <source>
        <dbReference type="Proteomes" id="UP001180020"/>
    </source>
</evidence>
<gene>
    <name evidence="2" type="ORF">QJS10_CPA02g01242</name>
</gene>
<keyword evidence="3" id="KW-1185">Reference proteome</keyword>
<reference evidence="2" key="2">
    <citation type="submission" date="2023-06" db="EMBL/GenBank/DDBJ databases">
        <authorList>
            <person name="Ma L."/>
            <person name="Liu K.-W."/>
            <person name="Li Z."/>
            <person name="Hsiao Y.-Y."/>
            <person name="Qi Y."/>
            <person name="Fu T."/>
            <person name="Tang G."/>
            <person name="Zhang D."/>
            <person name="Sun W.-H."/>
            <person name="Liu D.-K."/>
            <person name="Li Y."/>
            <person name="Chen G.-Z."/>
            <person name="Liu X.-D."/>
            <person name="Liao X.-Y."/>
            <person name="Jiang Y.-T."/>
            <person name="Yu X."/>
            <person name="Hao Y."/>
            <person name="Huang J."/>
            <person name="Zhao X.-W."/>
            <person name="Ke S."/>
            <person name="Chen Y.-Y."/>
            <person name="Wu W.-L."/>
            <person name="Hsu J.-L."/>
            <person name="Lin Y.-F."/>
            <person name="Huang M.-D."/>
            <person name="Li C.-Y."/>
            <person name="Huang L."/>
            <person name="Wang Z.-W."/>
            <person name="Zhao X."/>
            <person name="Zhong W.-Y."/>
            <person name="Peng D.-H."/>
            <person name="Ahmad S."/>
            <person name="Lan S."/>
            <person name="Zhang J.-S."/>
            <person name="Tsai W.-C."/>
            <person name="Van De Peer Y."/>
            <person name="Liu Z.-J."/>
        </authorList>
    </citation>
    <scope>NUCLEOTIDE SEQUENCE</scope>
    <source>
        <strain evidence="2">CP</strain>
        <tissue evidence="2">Leaves</tissue>
    </source>
</reference>
<dbReference type="Proteomes" id="UP001180020">
    <property type="component" value="Unassembled WGS sequence"/>
</dbReference>
<dbReference type="PANTHER" id="PTHR31972:SF3">
    <property type="entry name" value="OS09G0416600 PROTEIN"/>
    <property type="match status" value="1"/>
</dbReference>
<name>A0AAV9FF29_ACOCL</name>
<evidence type="ECO:0008006" key="4">
    <source>
        <dbReference type="Google" id="ProtNLM"/>
    </source>
</evidence>
<dbReference type="Pfam" id="PF05910">
    <property type="entry name" value="DUF868"/>
    <property type="match status" value="1"/>
</dbReference>
<accession>A0AAV9FF29</accession>
<proteinExistence type="predicted"/>
<feature type="compositionally biased region" description="Low complexity" evidence="1">
    <location>
        <begin position="320"/>
        <end position="341"/>
    </location>
</feature>
<comment type="caution">
    <text evidence="2">The sequence shown here is derived from an EMBL/GenBank/DDBJ whole genome shotgun (WGS) entry which is preliminary data.</text>
</comment>
<dbReference type="AlphaFoldDB" id="A0AAV9FF29"/>
<protein>
    <recommendedName>
        <fullName evidence="4">DUF868 family protein</fullName>
    </recommendedName>
</protein>
<reference evidence="2" key="1">
    <citation type="journal article" date="2023" name="Nat. Commun.">
        <title>Diploid and tetraploid genomes of Acorus and the evolution of monocots.</title>
        <authorList>
            <person name="Ma L."/>
            <person name="Liu K.W."/>
            <person name="Li Z."/>
            <person name="Hsiao Y.Y."/>
            <person name="Qi Y."/>
            <person name="Fu T."/>
            <person name="Tang G.D."/>
            <person name="Zhang D."/>
            <person name="Sun W.H."/>
            <person name="Liu D.K."/>
            <person name="Li Y."/>
            <person name="Chen G.Z."/>
            <person name="Liu X.D."/>
            <person name="Liao X.Y."/>
            <person name="Jiang Y.T."/>
            <person name="Yu X."/>
            <person name="Hao Y."/>
            <person name="Huang J."/>
            <person name="Zhao X.W."/>
            <person name="Ke S."/>
            <person name="Chen Y.Y."/>
            <person name="Wu W.L."/>
            <person name="Hsu J.L."/>
            <person name="Lin Y.F."/>
            <person name="Huang M.D."/>
            <person name="Li C.Y."/>
            <person name="Huang L."/>
            <person name="Wang Z.W."/>
            <person name="Zhao X."/>
            <person name="Zhong W.Y."/>
            <person name="Peng D.H."/>
            <person name="Ahmad S."/>
            <person name="Lan S."/>
            <person name="Zhang J.S."/>
            <person name="Tsai W.C."/>
            <person name="Van de Peer Y."/>
            <person name="Liu Z.J."/>
        </authorList>
    </citation>
    <scope>NUCLEOTIDE SEQUENCE</scope>
    <source>
        <strain evidence="2">CP</strain>
    </source>
</reference>
<evidence type="ECO:0000313" key="2">
    <source>
        <dbReference type="EMBL" id="KAK1324032.1"/>
    </source>
</evidence>
<dbReference type="PANTHER" id="PTHR31972">
    <property type="entry name" value="EXPRESSED PROTEIN"/>
    <property type="match status" value="1"/>
</dbReference>
<sequence length="368" mass="40043">MLDSIPSCFRGGAADPRPSPPSPSASANAATSVYQTRLGLVALTWSRTVVGLGLRVDLRFDDDGDVGTSGESVSFRFQLRPWLFWKRRGSKRFDLEGRSEVEFAWDLSRARFGSGGPDPDTGYFVAVSVGGEMLLVDGDMVEEAYRKTKARNPNQKPPVLILRREHVVAGRSYVTRAEIGGKTRKISIDLTTSSSNGDPRLCFAVDGKRVLYVKRLRWKFRGNEKIEVDGVRIQVSWDVHGWLFDGASAAGADETHPSAAAVFAFRIGKAAGGKARWMMPCEGYFGNNPKNTSGGDGGSGSWSWSFDGLKSKRERRRSSSHLLKTSSSSSSSSASSGSGSSVMEWASQEENELLSPAEFSLLLFASKC</sequence>
<organism evidence="2 3">
    <name type="scientific">Acorus calamus</name>
    <name type="common">Sweet flag</name>
    <dbReference type="NCBI Taxonomy" id="4465"/>
    <lineage>
        <taxon>Eukaryota</taxon>
        <taxon>Viridiplantae</taxon>
        <taxon>Streptophyta</taxon>
        <taxon>Embryophyta</taxon>
        <taxon>Tracheophyta</taxon>
        <taxon>Spermatophyta</taxon>
        <taxon>Magnoliopsida</taxon>
        <taxon>Liliopsida</taxon>
        <taxon>Acoraceae</taxon>
        <taxon>Acorus</taxon>
    </lineage>
</organism>
<dbReference type="InterPro" id="IPR008586">
    <property type="entry name" value="DUF868_pln"/>
</dbReference>
<feature type="region of interest" description="Disordered" evidence="1">
    <location>
        <begin position="313"/>
        <end position="347"/>
    </location>
</feature>